<dbReference type="SUPFAM" id="SSF48403">
    <property type="entry name" value="Ankyrin repeat"/>
    <property type="match status" value="1"/>
</dbReference>
<dbReference type="PROSITE" id="PS50297">
    <property type="entry name" value="ANK_REP_REGION"/>
    <property type="match status" value="2"/>
</dbReference>
<feature type="domain" description="AAA+ ATPase" evidence="4">
    <location>
        <begin position="626"/>
        <end position="853"/>
    </location>
</feature>
<dbReference type="InterPro" id="IPR036770">
    <property type="entry name" value="Ankyrin_rpt-contain_sf"/>
</dbReference>
<dbReference type="InterPro" id="IPR056884">
    <property type="entry name" value="NPHP3-like_N"/>
</dbReference>
<dbReference type="SUPFAM" id="SSF48452">
    <property type="entry name" value="TPR-like"/>
    <property type="match status" value="2"/>
</dbReference>
<dbReference type="InterPro" id="IPR029058">
    <property type="entry name" value="AB_hydrolase_fold"/>
</dbReference>
<feature type="repeat" description="ANK" evidence="2">
    <location>
        <begin position="1386"/>
        <end position="1418"/>
    </location>
</feature>
<dbReference type="Proteomes" id="UP000256645">
    <property type="component" value="Unassembled WGS sequence"/>
</dbReference>
<evidence type="ECO:0000256" key="2">
    <source>
        <dbReference type="PROSITE-ProRule" id="PRU00023"/>
    </source>
</evidence>
<feature type="region of interest" description="Disordered" evidence="3">
    <location>
        <begin position="672"/>
        <end position="693"/>
    </location>
</feature>
<dbReference type="Gene3D" id="3.40.50.300">
    <property type="entry name" value="P-loop containing nucleotide triphosphate hydrolases"/>
    <property type="match status" value="3"/>
</dbReference>
<dbReference type="EMBL" id="PDLM01000013">
    <property type="protein sequence ID" value="RDW63420.1"/>
    <property type="molecule type" value="Genomic_DNA"/>
</dbReference>
<dbReference type="SMART" id="SM00248">
    <property type="entry name" value="ANK"/>
    <property type="match status" value="5"/>
</dbReference>
<name>A0A3D8QP56_9HELO</name>
<feature type="repeat" description="ANK" evidence="2">
    <location>
        <begin position="1353"/>
        <end position="1385"/>
    </location>
</feature>
<evidence type="ECO:0000256" key="1">
    <source>
        <dbReference type="ARBA" id="ARBA00022737"/>
    </source>
</evidence>
<evidence type="ECO:0000259" key="4">
    <source>
        <dbReference type="SMART" id="SM00382"/>
    </source>
</evidence>
<dbReference type="Gene3D" id="3.40.50.1820">
    <property type="entry name" value="alpha/beta hydrolase"/>
    <property type="match status" value="1"/>
</dbReference>
<dbReference type="Gene3D" id="1.25.40.10">
    <property type="entry name" value="Tetratricopeptide repeat domain"/>
    <property type="match status" value="1"/>
</dbReference>
<keyword evidence="1" id="KW-0677">Repeat</keyword>
<dbReference type="PANTHER" id="PTHR10039:SF5">
    <property type="entry name" value="NACHT DOMAIN-CONTAINING PROTEIN"/>
    <property type="match status" value="1"/>
</dbReference>
<evidence type="ECO:0000313" key="6">
    <source>
        <dbReference type="Proteomes" id="UP000256645"/>
    </source>
</evidence>
<evidence type="ECO:0000256" key="3">
    <source>
        <dbReference type="SAM" id="MobiDB-lite"/>
    </source>
</evidence>
<gene>
    <name evidence="5" type="ORF">BP6252_10965</name>
</gene>
<dbReference type="PROSITE" id="PS50088">
    <property type="entry name" value="ANK_REPEAT"/>
    <property type="match status" value="3"/>
</dbReference>
<dbReference type="SMART" id="SM00382">
    <property type="entry name" value="AAA"/>
    <property type="match status" value="2"/>
</dbReference>
<protein>
    <recommendedName>
        <fullName evidence="4">AAA+ ATPase domain-containing protein</fullName>
    </recommendedName>
</protein>
<sequence length="2086" mass="234196">MLQYLTLAVFAFTVATSLPLLGRLVRLSRNPTPKGLFVIPECQRPTGTSNTTEFDIIAVHGLGANPTHTWTAHLESPGPESTWFGIFHPAKRKRVAWLQAFLPSVFPASRIMMFAHNADWLYRAPFNTSHKSARFLLECIVKDREQKNKTRRPIIFIAHSYGGIIVKDALVLAKLYPEFSEISAATAGVIFLGTPHKGSNISAIGSLVARLASPVLGSSDMLIKSLGYHSSDLYDRHEIFLKSYLDHIKLCCYFEQIPTWVFGLPLGLVVDEVSATIDDARVPGKPVNRNHSALNKFADRGDTAFTDLCDTIRGMMKFGEESAYVRLSREQDEIKDIIAHCQKHQDAVQKDFEALSQFYNNSPSKSTTLPRVNWFLESKQYSTWTSTNNSGSSHARFLWYTGRPDSGKSAALTYVVDRLRSSSETIDLIYFFGSIPSVERSRTARSNVTAARVLESLITQLIHCDSVYSYGKRLSSLATDDRERLRSISKPALELSSKMLWDLFGRLLRYKMERRVLVIIDGLDAIQPEEDRNRFVRQLRDLWDSLALELSATSKFLVSSLPYDPIRQAFVNLPFIDPITEVTACLDSLKSLAANPRQESIVEAQANTGEWIIPTREYQSWNTENQSQTILVLGKAGSGKSTLISKLLKSKQEEHGVPDLKDLLDGPIRATRSVQKEESKGSQPADEDESQTAKVAHEKCKIIVASFFYSQKLASDTSHAHMLASLLFQILSQEERLVELYQEEYLRIRERQRMRQVGGENAFDTTKWEFAELEAIFLRVRTFSGFPLTIFIFLDGVDESEDSTDRYKLLELLTRFPSTEPPGTIIKTLIASRQLDRPFETATNCHNFLLEGENGPDIERAINAKLVPIQKAVARLDEEERGEYDIEAFRTTMIKNAKGVFLWVSLVLTFVERLFLDGLHSPDAITEALESPPDDLEKLYAAIIARLKLHDATRITKGKVWLEVVTVAVRFLDIKEFADAVAVSASPNITDKQLRGSRIPVSDMKAFQRALINICGGFLELKTMREVRTENPRLTIKVETWSAAETSVQLLHWTVKEFLRKEKAGPFQISLKNATMLITETCIQYLKLALSHKNIPKEVKLATESHGVVSWGPTEFEHYIRYLERRPFLHYTFVCLPVHLDTLGTAETGIISKLSDAISALSKEPKSPGRHILSHWIRHVRRLVIQTATSGGGAQQSSPSNLSRFWESQAERDELASRDRWHISSSFLARALETASRMGAFRTVKLLCAVGGSGDNLPDEILTAALEAAAKARHTQIVEFLSQERAPISSLDQIQKIDQANSEVQAPAEGQTNKISPVTGADVALLEAAERGDPKTVRMLLRKGAAADARNHLGRSPVHLSALAGSRAVVELLLDVGADRDTKDSSGLTPLALAALNGHEAVVQQLLTAGADPNSRDKSSRSPLLWATLNNHEAVIRQLLHFGADDKDLEIDRNFFMVPFSRDHRFVGRDVILDRLSRAFFDSDSTGQIRVALVGLGGIGKSQIALEFAYRVLDSQQMSVFWVSARTKAAIEQSYQAIARRAKLPGWDDQNANFLLLVQDWLDSPESGRWMLIFDDANDANELSAECIPRSKGLILITSRDKRVSFQFSETTIEVKTLTQIDALQMLQGLLVVQPMKRNTHCEALLDALGYLPLAIAQAATFINLNDISVAEYYRLFMESAENQRELLSERFDDPRRELGSTNAVSETWRISYMTIKARDPAAANLLAFMSMLGPYPIPSYLLRDADLDEVKFHNAVGILIAFSFVSRDSDQFFSMHRLVQISTRAWLGSQGILGKWEKSTIQKLAAAFPDGNFETWSVCGQLLPHADAALSYESRADVDSAHYIMLLWKTGSYLAAQGQYDDATRRVEQSLKGLIHIYGESDLRTLECRILLSELFSRQRRLYDANNIISTTVEIAKKTYGPEHFIALESMGRLAATLIDQGRWNEAKDLELSLLQVRNRVLGDKHPEKLKGMANLSAIYLEEGAVEKAREIEEHVIETRKQILGQEHPDTLRSMAHLSLIYQAEGRLDEARELEELIFKTRQQILGEKHPDTLKSTTNLSVLYKAEGRLDEARELEEYFKAQSA</sequence>
<dbReference type="InterPro" id="IPR002182">
    <property type="entry name" value="NB-ARC"/>
</dbReference>
<dbReference type="InterPro" id="IPR027417">
    <property type="entry name" value="P-loop_NTPase"/>
</dbReference>
<reference evidence="5 6" key="1">
    <citation type="journal article" date="2018" name="IMA Fungus">
        <title>IMA Genome-F 9: Draft genome sequence of Annulohypoxylon stygium, Aspergillus mulundensis, Berkeleyomyces basicola (syn. Thielaviopsis basicola), Ceratocystis smalleyi, two Cercospora beticola strains, Coleophoma cylindrospora, Fusarium fracticaudum, Phialophora cf. hyalina, and Morchella septimelata.</title>
        <authorList>
            <person name="Wingfield B.D."/>
            <person name="Bills G.F."/>
            <person name="Dong Y."/>
            <person name="Huang W."/>
            <person name="Nel W.J."/>
            <person name="Swalarsk-Parry B.S."/>
            <person name="Vaghefi N."/>
            <person name="Wilken P.M."/>
            <person name="An Z."/>
            <person name="de Beer Z.W."/>
            <person name="De Vos L."/>
            <person name="Chen L."/>
            <person name="Duong T.A."/>
            <person name="Gao Y."/>
            <person name="Hammerbacher A."/>
            <person name="Kikkert J.R."/>
            <person name="Li Y."/>
            <person name="Li H."/>
            <person name="Li K."/>
            <person name="Li Q."/>
            <person name="Liu X."/>
            <person name="Ma X."/>
            <person name="Naidoo K."/>
            <person name="Pethybridge S.J."/>
            <person name="Sun J."/>
            <person name="Steenkamp E.T."/>
            <person name="van der Nest M.A."/>
            <person name="van Wyk S."/>
            <person name="Wingfield M.J."/>
            <person name="Xiong C."/>
            <person name="Yue Q."/>
            <person name="Zhang X."/>
        </authorList>
    </citation>
    <scope>NUCLEOTIDE SEQUENCE [LARGE SCALE GENOMIC DNA]</scope>
    <source>
        <strain evidence="5 6">BP6252</strain>
    </source>
</reference>
<dbReference type="Gene3D" id="1.25.40.20">
    <property type="entry name" value="Ankyrin repeat-containing domain"/>
    <property type="match status" value="1"/>
</dbReference>
<dbReference type="InterPro" id="IPR011990">
    <property type="entry name" value="TPR-like_helical_dom_sf"/>
</dbReference>
<accession>A0A3D8QP56</accession>
<dbReference type="InterPro" id="IPR003593">
    <property type="entry name" value="AAA+_ATPase"/>
</dbReference>
<keyword evidence="6" id="KW-1185">Reference proteome</keyword>
<dbReference type="NCBIfam" id="NF040586">
    <property type="entry name" value="FxSxx_TPR"/>
    <property type="match status" value="1"/>
</dbReference>
<dbReference type="PANTHER" id="PTHR10039">
    <property type="entry name" value="AMELOGENIN"/>
    <property type="match status" value="1"/>
</dbReference>
<feature type="domain" description="AAA+ ATPase" evidence="4">
    <location>
        <begin position="1487"/>
        <end position="1619"/>
    </location>
</feature>
<feature type="repeat" description="ANK" evidence="2">
    <location>
        <begin position="1320"/>
        <end position="1352"/>
    </location>
</feature>
<dbReference type="STRING" id="1849047.A0A3D8QP56"/>
<dbReference type="SUPFAM" id="SSF52540">
    <property type="entry name" value="P-loop containing nucleoside triphosphate hydrolases"/>
    <property type="match status" value="1"/>
</dbReference>
<dbReference type="SUPFAM" id="SSF53474">
    <property type="entry name" value="alpha/beta-Hydrolases"/>
    <property type="match status" value="1"/>
</dbReference>
<keyword evidence="2" id="KW-0040">ANK repeat</keyword>
<organism evidence="5 6">
    <name type="scientific">Coleophoma cylindrospora</name>
    <dbReference type="NCBI Taxonomy" id="1849047"/>
    <lineage>
        <taxon>Eukaryota</taxon>
        <taxon>Fungi</taxon>
        <taxon>Dikarya</taxon>
        <taxon>Ascomycota</taxon>
        <taxon>Pezizomycotina</taxon>
        <taxon>Leotiomycetes</taxon>
        <taxon>Helotiales</taxon>
        <taxon>Dermateaceae</taxon>
        <taxon>Coleophoma</taxon>
    </lineage>
</organism>
<dbReference type="InterPro" id="IPR002110">
    <property type="entry name" value="Ankyrin_rpt"/>
</dbReference>
<dbReference type="Pfam" id="PF00931">
    <property type="entry name" value="NB-ARC"/>
    <property type="match status" value="1"/>
</dbReference>
<evidence type="ECO:0000313" key="5">
    <source>
        <dbReference type="EMBL" id="RDW63420.1"/>
    </source>
</evidence>
<dbReference type="GO" id="GO:0043531">
    <property type="term" value="F:ADP binding"/>
    <property type="evidence" value="ECO:0007669"/>
    <property type="project" value="InterPro"/>
</dbReference>
<dbReference type="Pfam" id="PF24883">
    <property type="entry name" value="NPHP3_N"/>
    <property type="match status" value="3"/>
</dbReference>
<dbReference type="Pfam" id="PF13424">
    <property type="entry name" value="TPR_12"/>
    <property type="match status" value="2"/>
</dbReference>
<proteinExistence type="predicted"/>
<dbReference type="OrthoDB" id="427518at2759"/>
<dbReference type="Pfam" id="PF12796">
    <property type="entry name" value="Ank_2"/>
    <property type="match status" value="1"/>
</dbReference>
<comment type="caution">
    <text evidence="5">The sequence shown here is derived from an EMBL/GenBank/DDBJ whole genome shotgun (WGS) entry which is preliminary data.</text>
</comment>